<feature type="region of interest" description="Disordered" evidence="1">
    <location>
        <begin position="353"/>
        <end position="396"/>
    </location>
</feature>
<keyword evidence="3" id="KW-1185">Reference proteome</keyword>
<feature type="region of interest" description="Disordered" evidence="1">
    <location>
        <begin position="411"/>
        <end position="637"/>
    </location>
</feature>
<feature type="compositionally biased region" description="Pro residues" evidence="1">
    <location>
        <begin position="221"/>
        <end position="234"/>
    </location>
</feature>
<reference evidence="2 3" key="1">
    <citation type="submission" date="2024-09" db="EMBL/GenBank/DDBJ databases">
        <title>Rethinking Asexuality: The Enigmatic Case of Functional Sexual Genes in Lepraria (Stereocaulaceae).</title>
        <authorList>
            <person name="Doellman M."/>
            <person name="Sun Y."/>
            <person name="Barcenas-Pena A."/>
            <person name="Lumbsch H.T."/>
            <person name="Grewe F."/>
        </authorList>
    </citation>
    <scope>NUCLEOTIDE SEQUENCE [LARGE SCALE GENOMIC DNA]</scope>
    <source>
        <strain evidence="2 3">Grewe 0041</strain>
    </source>
</reference>
<feature type="compositionally biased region" description="Polar residues" evidence="1">
    <location>
        <begin position="422"/>
        <end position="433"/>
    </location>
</feature>
<feature type="compositionally biased region" description="Low complexity" evidence="1">
    <location>
        <begin position="527"/>
        <end position="544"/>
    </location>
</feature>
<feature type="compositionally biased region" description="Basic and acidic residues" evidence="1">
    <location>
        <begin position="78"/>
        <end position="101"/>
    </location>
</feature>
<feature type="region of interest" description="Disordered" evidence="1">
    <location>
        <begin position="62"/>
        <end position="312"/>
    </location>
</feature>
<feature type="compositionally biased region" description="Basic and acidic residues" evidence="1">
    <location>
        <begin position="29"/>
        <end position="40"/>
    </location>
</feature>
<feature type="compositionally biased region" description="Gly residues" evidence="1">
    <location>
        <begin position="545"/>
        <end position="561"/>
    </location>
</feature>
<feature type="compositionally biased region" description="Low complexity" evidence="1">
    <location>
        <begin position="562"/>
        <end position="583"/>
    </location>
</feature>
<dbReference type="EMBL" id="JBHFEH010000030">
    <property type="protein sequence ID" value="KAL2052013.1"/>
    <property type="molecule type" value="Genomic_DNA"/>
</dbReference>
<proteinExistence type="predicted"/>
<feature type="compositionally biased region" description="Low complexity" evidence="1">
    <location>
        <begin position="621"/>
        <end position="637"/>
    </location>
</feature>
<sequence length="637" mass="67426">MRLTTENDNLKDEVKKLQAKPTYNGENYNKLDNERRGLQRKVADQKKDLLVALGNARRLERENAALQKRLQAQAKPAPKQDDKDDKKDDKGNDDVGNDDRNGGPNSGEGKSADDKDHQQKEGDGNQKGDNGKDDSDNDDGAPDGGAGKLATDASNGNQDRQPDSDPSPPTPSQPSESTSNGQPAQDGAADSFSVPADPLATTTVPDFNPFANDFVSSGSPQPSPSKPSDSPPSGRPIQNGGVDVSSAPKNVLVSHNVPSVGGPPTDAVPSQGTNSRSSTPRPPKPSPLNGSAHDFVPKPSNNDVNCPTEPDTHWENYINKHIGKAAAGSGEEVAVPISDEELEKREERLAQLVAEGNKKAEGKAEATRKAREARESRFTSHTFPGATPKTEDEKVCENFVDELEKLPLKSLAQSMWAPKDPQNMQQPTRSQGQPRPPSTPAADGTATKPNPKSDHPIPPNPPRNTAPPSQAPLGVSGQPNTPPAPFGDRPFRGGQSTGPHHQGPQQRQNVYGQNIGAQGPPQYSWLATGAATGPTPANRRQQQHGYGGRGNFYNGQGGQQGRGNFNNGQGTQGRGPPTQGPPGEWDPPKKPAAMRNKKKTKNGPPQLPPHLQGNGPGTPPTGGSQPPASGQGPPRRL</sequence>
<feature type="compositionally biased region" description="Low complexity" evidence="1">
    <location>
        <begin position="64"/>
        <end position="77"/>
    </location>
</feature>
<evidence type="ECO:0000256" key="1">
    <source>
        <dbReference type="SAM" id="MobiDB-lite"/>
    </source>
</evidence>
<comment type="caution">
    <text evidence="2">The sequence shown here is derived from an EMBL/GenBank/DDBJ whole genome shotgun (WGS) entry which is preliminary data.</text>
</comment>
<accession>A0ABR4B876</accession>
<dbReference type="Proteomes" id="UP001590951">
    <property type="component" value="Unassembled WGS sequence"/>
</dbReference>
<evidence type="ECO:0000313" key="3">
    <source>
        <dbReference type="Proteomes" id="UP001590951"/>
    </source>
</evidence>
<feature type="compositionally biased region" description="Pro residues" evidence="1">
    <location>
        <begin position="456"/>
        <end position="465"/>
    </location>
</feature>
<feature type="compositionally biased region" description="Basic and acidic residues" evidence="1">
    <location>
        <begin position="356"/>
        <end position="378"/>
    </location>
</feature>
<evidence type="ECO:0000313" key="2">
    <source>
        <dbReference type="EMBL" id="KAL2052013.1"/>
    </source>
</evidence>
<name>A0ABR4B876_9LECA</name>
<feature type="compositionally biased region" description="Polar residues" evidence="1">
    <location>
        <begin position="497"/>
        <end position="516"/>
    </location>
</feature>
<feature type="region of interest" description="Disordered" evidence="1">
    <location>
        <begin position="1"/>
        <end position="40"/>
    </location>
</feature>
<gene>
    <name evidence="2" type="ORF">ABVK25_007705</name>
</gene>
<protein>
    <submittedName>
        <fullName evidence="2">Uncharacterized protein</fullName>
    </submittedName>
</protein>
<feature type="compositionally biased region" description="Basic and acidic residues" evidence="1">
    <location>
        <begin position="110"/>
        <end position="134"/>
    </location>
</feature>
<organism evidence="2 3">
    <name type="scientific">Lepraria finkii</name>
    <dbReference type="NCBI Taxonomy" id="1340010"/>
    <lineage>
        <taxon>Eukaryota</taxon>
        <taxon>Fungi</taxon>
        <taxon>Dikarya</taxon>
        <taxon>Ascomycota</taxon>
        <taxon>Pezizomycotina</taxon>
        <taxon>Lecanoromycetes</taxon>
        <taxon>OSLEUM clade</taxon>
        <taxon>Lecanoromycetidae</taxon>
        <taxon>Lecanorales</taxon>
        <taxon>Lecanorineae</taxon>
        <taxon>Stereocaulaceae</taxon>
        <taxon>Lepraria</taxon>
    </lineage>
</organism>